<feature type="compositionally biased region" description="Low complexity" evidence="2">
    <location>
        <begin position="335"/>
        <end position="349"/>
    </location>
</feature>
<dbReference type="GO" id="GO:0007165">
    <property type="term" value="P:signal transduction"/>
    <property type="evidence" value="ECO:0007669"/>
    <property type="project" value="InterPro"/>
</dbReference>
<feature type="compositionally biased region" description="Polar residues" evidence="2">
    <location>
        <begin position="18"/>
        <end position="29"/>
    </location>
</feature>
<feature type="compositionally biased region" description="Pro residues" evidence="2">
    <location>
        <begin position="439"/>
        <end position="449"/>
    </location>
</feature>
<feature type="compositionally biased region" description="Low complexity" evidence="2">
    <location>
        <begin position="794"/>
        <end position="808"/>
    </location>
</feature>
<keyword evidence="1" id="KW-0343">GTPase activation</keyword>
<feature type="compositionally biased region" description="Polar residues" evidence="2">
    <location>
        <begin position="658"/>
        <end position="681"/>
    </location>
</feature>
<dbReference type="PANTHER" id="PTHR15228:SF25">
    <property type="entry name" value="F-BAR DOMAIN-CONTAINING PROTEIN"/>
    <property type="match status" value="1"/>
</dbReference>
<proteinExistence type="predicted"/>
<dbReference type="SUPFAM" id="SSF48350">
    <property type="entry name" value="GTPase activation domain, GAP"/>
    <property type="match status" value="1"/>
</dbReference>
<feature type="compositionally biased region" description="Basic and acidic residues" evidence="2">
    <location>
        <begin position="632"/>
        <end position="644"/>
    </location>
</feature>
<feature type="compositionally biased region" description="Polar residues" evidence="2">
    <location>
        <begin position="538"/>
        <end position="583"/>
    </location>
</feature>
<feature type="compositionally biased region" description="Low complexity" evidence="2">
    <location>
        <begin position="867"/>
        <end position="889"/>
    </location>
</feature>
<dbReference type="GeneID" id="27316870"/>
<dbReference type="InterPro" id="IPR008936">
    <property type="entry name" value="Rho_GTPase_activation_prot"/>
</dbReference>
<dbReference type="RefSeq" id="XP_016209347.1">
    <property type="nucleotide sequence ID" value="XM_016362872.1"/>
</dbReference>
<dbReference type="Gene3D" id="1.10.555.10">
    <property type="entry name" value="Rho GTPase activation protein"/>
    <property type="match status" value="1"/>
</dbReference>
<dbReference type="PROSITE" id="PS50238">
    <property type="entry name" value="RHOGAP"/>
    <property type="match status" value="1"/>
</dbReference>
<dbReference type="CDD" id="cd04396">
    <property type="entry name" value="RhoGAP_fSAC7_BAG7"/>
    <property type="match status" value="1"/>
</dbReference>
<keyword evidence="5" id="KW-1185">Reference proteome</keyword>
<dbReference type="OrthoDB" id="3196451at2759"/>
<evidence type="ECO:0000259" key="3">
    <source>
        <dbReference type="PROSITE" id="PS50238"/>
    </source>
</evidence>
<reference evidence="4 5" key="1">
    <citation type="submission" date="2015-01" db="EMBL/GenBank/DDBJ databases">
        <title>The Genome Sequence of Ochroconis gallopava CBS43764.</title>
        <authorList>
            <consortium name="The Broad Institute Genomics Platform"/>
            <person name="Cuomo C."/>
            <person name="de Hoog S."/>
            <person name="Gorbushina A."/>
            <person name="Stielow B."/>
            <person name="Teixiera M."/>
            <person name="Abouelleil A."/>
            <person name="Chapman S.B."/>
            <person name="Priest M."/>
            <person name="Young S.K."/>
            <person name="Wortman J."/>
            <person name="Nusbaum C."/>
            <person name="Birren B."/>
        </authorList>
    </citation>
    <scope>NUCLEOTIDE SEQUENCE [LARGE SCALE GENOMIC DNA]</scope>
    <source>
        <strain evidence="4 5">CBS 43764</strain>
    </source>
</reference>
<dbReference type="PANTHER" id="PTHR15228">
    <property type="entry name" value="SPERMATHECAL PHYSIOLOGY VARIANT"/>
    <property type="match status" value="1"/>
</dbReference>
<organism evidence="4 5">
    <name type="scientific">Verruconis gallopava</name>
    <dbReference type="NCBI Taxonomy" id="253628"/>
    <lineage>
        <taxon>Eukaryota</taxon>
        <taxon>Fungi</taxon>
        <taxon>Dikarya</taxon>
        <taxon>Ascomycota</taxon>
        <taxon>Pezizomycotina</taxon>
        <taxon>Dothideomycetes</taxon>
        <taxon>Pleosporomycetidae</taxon>
        <taxon>Venturiales</taxon>
        <taxon>Sympoventuriaceae</taxon>
        <taxon>Verruconis</taxon>
    </lineage>
</organism>
<dbReference type="GO" id="GO:0005096">
    <property type="term" value="F:GTPase activator activity"/>
    <property type="evidence" value="ECO:0007669"/>
    <property type="project" value="UniProtKB-KW"/>
</dbReference>
<dbReference type="EMBL" id="KN847577">
    <property type="protein sequence ID" value="KIV99477.1"/>
    <property type="molecule type" value="Genomic_DNA"/>
</dbReference>
<dbReference type="Pfam" id="PF00620">
    <property type="entry name" value="RhoGAP"/>
    <property type="match status" value="1"/>
</dbReference>
<dbReference type="GO" id="GO:0005938">
    <property type="term" value="C:cell cortex"/>
    <property type="evidence" value="ECO:0007669"/>
    <property type="project" value="TreeGrafter"/>
</dbReference>
<evidence type="ECO:0000313" key="5">
    <source>
        <dbReference type="Proteomes" id="UP000053259"/>
    </source>
</evidence>
<dbReference type="Proteomes" id="UP000053259">
    <property type="component" value="Unassembled WGS sequence"/>
</dbReference>
<feature type="compositionally biased region" description="Basic and acidic residues" evidence="2">
    <location>
        <begin position="715"/>
        <end position="761"/>
    </location>
</feature>
<feature type="compositionally biased region" description="Low complexity" evidence="2">
    <location>
        <begin position="910"/>
        <end position="927"/>
    </location>
</feature>
<evidence type="ECO:0000256" key="2">
    <source>
        <dbReference type="SAM" id="MobiDB-lite"/>
    </source>
</evidence>
<feature type="compositionally biased region" description="Low complexity" evidence="2">
    <location>
        <begin position="526"/>
        <end position="537"/>
    </location>
</feature>
<accession>A0A0D1ZYG9</accession>
<name>A0A0D1ZYG9_9PEZI</name>
<feature type="compositionally biased region" description="Basic and acidic residues" evidence="2">
    <location>
        <begin position="459"/>
        <end position="469"/>
    </location>
</feature>
<gene>
    <name evidence="4" type="ORF">PV09_08897</name>
</gene>
<dbReference type="CDD" id="cd06503">
    <property type="entry name" value="ATP-synt_Fo_b"/>
    <property type="match status" value="1"/>
</dbReference>
<dbReference type="HOGENOM" id="CLU_004568_0_1_1"/>
<dbReference type="AlphaFoldDB" id="A0A0D1ZYG9"/>
<dbReference type="GO" id="GO:0060237">
    <property type="term" value="P:regulation of fungal-type cell wall organization"/>
    <property type="evidence" value="ECO:0007669"/>
    <property type="project" value="TreeGrafter"/>
</dbReference>
<dbReference type="VEuPathDB" id="FungiDB:PV09_08897"/>
<dbReference type="SMART" id="SM00324">
    <property type="entry name" value="RhoGAP"/>
    <property type="match status" value="1"/>
</dbReference>
<dbReference type="InParanoid" id="A0A0D1ZYG9"/>
<protein>
    <recommendedName>
        <fullName evidence="3">Rho-GAP domain-containing protein</fullName>
    </recommendedName>
</protein>
<feature type="region of interest" description="Disordered" evidence="2">
    <location>
        <begin position="1"/>
        <end position="38"/>
    </location>
</feature>
<dbReference type="STRING" id="253628.A0A0D1ZYG9"/>
<dbReference type="InterPro" id="IPR000198">
    <property type="entry name" value="RhoGAP_dom"/>
</dbReference>
<feature type="region of interest" description="Disordered" evidence="2">
    <location>
        <begin position="787"/>
        <end position="927"/>
    </location>
</feature>
<feature type="region of interest" description="Disordered" evidence="2">
    <location>
        <begin position="289"/>
        <end position="774"/>
    </location>
</feature>
<sequence>MSSSMRGGLTARARNGEPTPTLQTNTDEPMSSKRDLKSWWKNFSRGDKKREEDKANQPTGIFGVPLQTSVRYANVAISLQDSEGNSYVYGYVPIVVAKCGVFLKEKATDVEGIFRLSGSEKRIKELKEAFNSPDRYGKGLDWTGYTVHDAANILRRYFNQLPEPIIPLEFYDRFRDPLRNHQSQAVGQIEGQSPAVGDFDHQATIRIYQQLITELPPLNRQLLLYILDLLAVFASKSDLNKMTTPNLAAIFQPGILSHPSHDMAPPEYRLSQDVLIFLIENQDHFLIGMPGTGADEKTKADVESGPPTPSVGRAPKSVLGRSSSGASKYSGVRRSVSVSSKQSASIAPSPISPSPHTPHTPTAAGVHRSNTVPSKHSPRSAPTRFHRDAPSEPSSLVPTPMYTPAEIPGAYPTIGEAPTENATPKIDAPPAPAIMSPSQPQPADAPIPVPKETATSNTETHDPQQRPDAIEIPAQARTMSIPPGQETPTGSSRLAAIFGAGGSKPGTPGAEGRKPNKLQKKRMPGSSNPSAQSSSHSLTDASNTEQMSVAPSVTSNMPLLQGQSSVQQTPTNATFLQPPSAENTPVKPNPSPGLKAEPPMSPANSYRSHSEFTEGELDDVQPLDNQGAPDVTSDKETDQADSGKKRGFWRKKGESVSYAPQNPSSNVDAQRSRSSVLSGGDSNRKSLTLDRNATLSDPESDSHRNSKPIAWFKGKLAERAERKEEKDRLKQEAKEEKERLKQEAKEEKDRLKQEAKEEKARARAAHASGDFGAQFNHSIDAISESFGGEQSVRAASTAATAAANTPSSGFDHPPTGGLRSPPAAEVPQRGQSMDIRRNGRSMDVPREQLMQPKQSMDGVLKSSQDFAPAAVTAATAAAKSEAPSASVSAMSDSTKQPDEKTNAQDSREGATASQAAQLAASSAPKAS</sequence>
<dbReference type="InterPro" id="IPR051025">
    <property type="entry name" value="RhoGAP"/>
</dbReference>
<feature type="domain" description="Rho-GAP" evidence="3">
    <location>
        <begin position="77"/>
        <end position="286"/>
    </location>
</feature>
<evidence type="ECO:0000313" key="4">
    <source>
        <dbReference type="EMBL" id="KIV99477.1"/>
    </source>
</evidence>
<evidence type="ECO:0000256" key="1">
    <source>
        <dbReference type="ARBA" id="ARBA00022468"/>
    </source>
</evidence>
<feature type="compositionally biased region" description="Basic and acidic residues" evidence="2">
    <location>
        <begin position="895"/>
        <end position="908"/>
    </location>
</feature>